<organism evidence="2 3">
    <name type="scientific">Grimontia sedimenti</name>
    <dbReference type="NCBI Taxonomy" id="2711294"/>
    <lineage>
        <taxon>Bacteria</taxon>
        <taxon>Pseudomonadati</taxon>
        <taxon>Pseudomonadota</taxon>
        <taxon>Gammaproteobacteria</taxon>
        <taxon>Vibrionales</taxon>
        <taxon>Vibrionaceae</taxon>
        <taxon>Grimontia</taxon>
    </lineage>
</organism>
<dbReference type="InterPro" id="IPR001322">
    <property type="entry name" value="Lamin_tail_dom"/>
</dbReference>
<dbReference type="PROSITE" id="PS51841">
    <property type="entry name" value="LTD"/>
    <property type="match status" value="1"/>
</dbReference>
<dbReference type="EMBL" id="JAALDL010000001">
    <property type="protein sequence ID" value="NGN96218.1"/>
    <property type="molecule type" value="Genomic_DNA"/>
</dbReference>
<dbReference type="InterPro" id="IPR036415">
    <property type="entry name" value="Lamin_tail_dom_sf"/>
</dbReference>
<accession>A0A6M1RF61</accession>
<comment type="caution">
    <text evidence="2">The sequence shown here is derived from an EMBL/GenBank/DDBJ whole genome shotgun (WGS) entry which is preliminary data.</text>
</comment>
<evidence type="ECO:0000259" key="1">
    <source>
        <dbReference type="PROSITE" id="PS51841"/>
    </source>
</evidence>
<gene>
    <name evidence="2" type="ORF">G5S52_00680</name>
</gene>
<dbReference type="SUPFAM" id="SSF74853">
    <property type="entry name" value="Lamin A/C globular tail domain"/>
    <property type="match status" value="2"/>
</dbReference>
<evidence type="ECO:0000313" key="2">
    <source>
        <dbReference type="EMBL" id="NGN96218.1"/>
    </source>
</evidence>
<evidence type="ECO:0000313" key="3">
    <source>
        <dbReference type="Proteomes" id="UP000473008"/>
    </source>
</evidence>
<name>A0A6M1RF61_9GAMM</name>
<reference evidence="2 3" key="1">
    <citation type="submission" date="2020-02" db="EMBL/GenBank/DDBJ databases">
        <title>The draft genome of Grimontia sedimenta sp. nov., isolated from benthic sediments near coral reefs south of Kuwait.</title>
        <authorList>
            <person name="Mahmoud H.M."/>
            <person name="Jose L."/>
            <person name="Eapen S."/>
        </authorList>
    </citation>
    <scope>NUCLEOTIDE SEQUENCE [LARGE SCALE GENOMIC DNA]</scope>
    <source>
        <strain evidence="2 3">S25</strain>
    </source>
</reference>
<keyword evidence="3" id="KW-1185">Reference proteome</keyword>
<feature type="domain" description="LTD" evidence="1">
    <location>
        <begin position="113"/>
        <end position="224"/>
    </location>
</feature>
<dbReference type="Proteomes" id="UP000473008">
    <property type="component" value="Unassembled WGS sequence"/>
</dbReference>
<dbReference type="Pfam" id="PF00932">
    <property type="entry name" value="LTD"/>
    <property type="match status" value="2"/>
</dbReference>
<dbReference type="Gene3D" id="2.60.40.1260">
    <property type="entry name" value="Lamin Tail domain"/>
    <property type="match status" value="2"/>
</dbReference>
<proteinExistence type="predicted"/>
<dbReference type="AlphaFoldDB" id="A0A6M1RF61"/>
<protein>
    <submittedName>
        <fullName evidence="2">Lamin tail domain-containing protein</fullName>
    </submittedName>
</protein>
<sequence length="224" mass="25316">MKLNHLQAKSQVEIVHVHFHPEGKQLDEYVEIKNRGELTIDISGWKVEAGSPDQVFVWPQGSYLSPFETISVYTKSGSEYSFNSKRPIWNNRGDVATLTDASGEEICGFAYGDKAHHSVLISHIEVDGKEKRTEGDEFVELTNVSESIVDIDGWRLKATRNDAVFVFPKGVKLEPSSSIRVFTNKAPLDLNEFSFNSPSAIWNNQRGGCKLLDYKDREVSSYHY</sequence>